<evidence type="ECO:0000313" key="2">
    <source>
        <dbReference type="EMBL" id="TPG65019.1"/>
    </source>
</evidence>
<gene>
    <name evidence="2" type="ORF">EAH77_01895</name>
</gene>
<keyword evidence="1" id="KW-0812">Transmembrane</keyword>
<evidence type="ECO:0000313" key="3">
    <source>
        <dbReference type="Proteomes" id="UP000317663"/>
    </source>
</evidence>
<feature type="transmembrane region" description="Helical" evidence="1">
    <location>
        <begin position="42"/>
        <end position="59"/>
    </location>
</feature>
<dbReference type="AlphaFoldDB" id="A0A502GS63"/>
<keyword evidence="1" id="KW-1133">Transmembrane helix</keyword>
<name>A0A502GS63_9GAMM</name>
<sequence>MALSYLCNVTHIKGRILWGVNILITSLLIFDTQHPPPEKMVLIYIRVVLIITFQIANYVNAEGLKYFPFNVIANIEPLNHE</sequence>
<evidence type="ECO:0000256" key="1">
    <source>
        <dbReference type="SAM" id="Phobius"/>
    </source>
</evidence>
<accession>A0A502GS63</accession>
<comment type="caution">
    <text evidence="2">The sequence shown here is derived from an EMBL/GenBank/DDBJ whole genome shotgun (WGS) entry which is preliminary data.</text>
</comment>
<keyword evidence="1" id="KW-0472">Membrane</keyword>
<keyword evidence="3" id="KW-1185">Reference proteome</keyword>
<dbReference type="EMBL" id="RCZD01000001">
    <property type="protein sequence ID" value="TPG65019.1"/>
    <property type="molecule type" value="Genomic_DNA"/>
</dbReference>
<dbReference type="Proteomes" id="UP000317663">
    <property type="component" value="Unassembled WGS sequence"/>
</dbReference>
<feature type="transmembrane region" description="Helical" evidence="1">
    <location>
        <begin position="12"/>
        <end position="30"/>
    </location>
</feature>
<proteinExistence type="predicted"/>
<protein>
    <submittedName>
        <fullName evidence="2">Uncharacterized protein</fullName>
    </submittedName>
</protein>
<organism evidence="2 3">
    <name type="scientific">Ewingella americana</name>
    <dbReference type="NCBI Taxonomy" id="41202"/>
    <lineage>
        <taxon>Bacteria</taxon>
        <taxon>Pseudomonadati</taxon>
        <taxon>Pseudomonadota</taxon>
        <taxon>Gammaproteobacteria</taxon>
        <taxon>Enterobacterales</taxon>
        <taxon>Yersiniaceae</taxon>
        <taxon>Ewingella</taxon>
    </lineage>
</organism>
<reference evidence="2 3" key="1">
    <citation type="journal article" date="2019" name="Environ. Microbiol.">
        <title>Species interactions and distinct microbial communities in high Arctic permafrost affected cryosols are associated with the CH4 and CO2 gas fluxes.</title>
        <authorList>
            <person name="Altshuler I."/>
            <person name="Hamel J."/>
            <person name="Turney S."/>
            <person name="Magnuson E."/>
            <person name="Levesque R."/>
            <person name="Greer C."/>
            <person name="Whyte L.G."/>
        </authorList>
    </citation>
    <scope>NUCLEOTIDE SEQUENCE [LARGE SCALE GENOMIC DNA]</scope>
    <source>
        <strain evidence="2 3">E4</strain>
    </source>
</reference>